<organism evidence="4">
    <name type="scientific">Salpingoeca rosetta (strain ATCC 50818 / BSB-021)</name>
    <dbReference type="NCBI Taxonomy" id="946362"/>
    <lineage>
        <taxon>Eukaryota</taxon>
        <taxon>Choanoflagellata</taxon>
        <taxon>Craspedida</taxon>
        <taxon>Salpingoecidae</taxon>
        <taxon>Salpingoeca</taxon>
    </lineage>
</organism>
<sequence>MGMLDGLTAVVTGGGGDIGRACVGRCLCEGAALVVSVDRVAIDSGKLAAEIAEYMDGLQPQHAFIALVRERQAALAPQAAQRGKATNDRQALASQYQAILALIDERCASAQMDLRSEVGVQQSIVQALEGKVGAASRRIHVLITCAGGAVDRTQCDPADTLPDVVSFTDHFTLNTATAINAVRACMPMLLRGAQSNHADASNTGDGAVAPADQVDLESIRPEQPPAFPSSCADKPVASVVFVSSVNAVSGIGQVAYSAAKAALQPIAADLSVRFGRYGLRANAIALGTVATMGAWKERVAHDPEVFRKIGRRIPRARVASAWEAAGSIVSLASPASALITGQCIVADGGWSLACGTCVVTNYKKQKHGEGDGTTAADDDDDDDGGGDGGEPRPKTSKQSTSKPWYEL</sequence>
<dbReference type="SUPFAM" id="SSF51735">
    <property type="entry name" value="NAD(P)-binding Rossmann-fold domains"/>
    <property type="match status" value="1"/>
</dbReference>
<evidence type="ECO:0000313" key="4">
    <source>
        <dbReference type="Proteomes" id="UP000007799"/>
    </source>
</evidence>
<dbReference type="EMBL" id="GL832955">
    <property type="protein sequence ID" value="EGD71988.1"/>
    <property type="molecule type" value="Genomic_DNA"/>
</dbReference>
<feature type="compositionally biased region" description="Acidic residues" evidence="2">
    <location>
        <begin position="376"/>
        <end position="385"/>
    </location>
</feature>
<dbReference type="Pfam" id="PF13561">
    <property type="entry name" value="adh_short_C2"/>
    <property type="match status" value="1"/>
</dbReference>
<dbReference type="PRINTS" id="PR00081">
    <property type="entry name" value="GDHRDH"/>
</dbReference>
<dbReference type="Gene3D" id="3.40.50.720">
    <property type="entry name" value="NAD(P)-binding Rossmann-like Domain"/>
    <property type="match status" value="1"/>
</dbReference>
<dbReference type="Proteomes" id="UP000007799">
    <property type="component" value="Unassembled WGS sequence"/>
</dbReference>
<dbReference type="eggNOG" id="KOG0725">
    <property type="taxonomic scope" value="Eukaryota"/>
</dbReference>
<dbReference type="PROSITE" id="PS00061">
    <property type="entry name" value="ADH_SHORT"/>
    <property type="match status" value="1"/>
</dbReference>
<proteinExistence type="inferred from homology"/>
<feature type="region of interest" description="Disordered" evidence="2">
    <location>
        <begin position="365"/>
        <end position="407"/>
    </location>
</feature>
<protein>
    <submittedName>
        <fullName evidence="3">Uncharacterized protein</fullName>
    </submittedName>
</protein>
<evidence type="ECO:0000313" key="3">
    <source>
        <dbReference type="EMBL" id="EGD71988.1"/>
    </source>
</evidence>
<dbReference type="AlphaFoldDB" id="F2TV92"/>
<dbReference type="InterPro" id="IPR020904">
    <property type="entry name" value="Sc_DH/Rdtase_CS"/>
</dbReference>
<dbReference type="InterPro" id="IPR002347">
    <property type="entry name" value="SDR_fam"/>
</dbReference>
<reference evidence="3" key="1">
    <citation type="submission" date="2009-08" db="EMBL/GenBank/DDBJ databases">
        <title>Annotation of Salpingoeca rosetta.</title>
        <authorList>
            <consortium name="The Broad Institute Genome Sequencing Platform"/>
            <person name="Russ C."/>
            <person name="Cuomo C."/>
            <person name="Burger G."/>
            <person name="Gray M.W."/>
            <person name="Holland P.W.H."/>
            <person name="King N."/>
            <person name="Lang F.B.F."/>
            <person name="Roger A.J."/>
            <person name="Ruiz-Trillo I."/>
            <person name="Young S.K."/>
            <person name="Zeng Q."/>
            <person name="Gargeya S."/>
            <person name="Alvarado L."/>
            <person name="Berlin A."/>
            <person name="Chapman S.B."/>
            <person name="Chen Z."/>
            <person name="Freedman E."/>
            <person name="Gellesch M."/>
            <person name="Goldberg J."/>
            <person name="Griggs A."/>
            <person name="Gujja S."/>
            <person name="Heilman E."/>
            <person name="Heiman D."/>
            <person name="Howarth C."/>
            <person name="Mehta T."/>
            <person name="Neiman D."/>
            <person name="Pearson M."/>
            <person name="Roberts A."/>
            <person name="Saif S."/>
            <person name="Shea T."/>
            <person name="Shenoy N."/>
            <person name="Sisk P."/>
            <person name="Stolte C."/>
            <person name="Sykes S."/>
            <person name="White J."/>
            <person name="Yandava C."/>
            <person name="Haas B."/>
            <person name="Nusbaum C."/>
            <person name="Birren B."/>
        </authorList>
    </citation>
    <scope>NUCLEOTIDE SEQUENCE [LARGE SCALE GENOMIC DNA]</scope>
    <source>
        <strain evidence="3">ATCC 50818</strain>
    </source>
</reference>
<dbReference type="InParanoid" id="F2TV92"/>
<dbReference type="CDD" id="cd05233">
    <property type="entry name" value="SDR_c"/>
    <property type="match status" value="1"/>
</dbReference>
<dbReference type="GeneID" id="16067921"/>
<dbReference type="InterPro" id="IPR036291">
    <property type="entry name" value="NAD(P)-bd_dom_sf"/>
</dbReference>
<evidence type="ECO:0000256" key="2">
    <source>
        <dbReference type="SAM" id="MobiDB-lite"/>
    </source>
</evidence>
<feature type="compositionally biased region" description="Polar residues" evidence="2">
    <location>
        <begin position="396"/>
        <end position="407"/>
    </location>
</feature>
<dbReference type="KEGG" id="sre:PTSG_00004"/>
<gene>
    <name evidence="3" type="ORF">PTSG_00004</name>
</gene>
<dbReference type="RefSeq" id="XP_004998560.1">
    <property type="nucleotide sequence ID" value="XM_004998503.1"/>
</dbReference>
<dbReference type="PANTHER" id="PTHR42760">
    <property type="entry name" value="SHORT-CHAIN DEHYDROGENASES/REDUCTASES FAMILY MEMBER"/>
    <property type="match status" value="1"/>
</dbReference>
<evidence type="ECO:0000256" key="1">
    <source>
        <dbReference type="ARBA" id="ARBA00006484"/>
    </source>
</evidence>
<comment type="similarity">
    <text evidence="1">Belongs to the short-chain dehydrogenases/reductases (SDR) family.</text>
</comment>
<accession>F2TV92</accession>
<keyword evidence="4" id="KW-1185">Reference proteome</keyword>
<dbReference type="OrthoDB" id="1669814at2759"/>
<name>F2TV92_SALR5</name>
<dbReference type="STRING" id="946362.F2TV92"/>
<dbReference type="GO" id="GO:0016616">
    <property type="term" value="F:oxidoreductase activity, acting on the CH-OH group of donors, NAD or NADP as acceptor"/>
    <property type="evidence" value="ECO:0007669"/>
    <property type="project" value="TreeGrafter"/>
</dbReference>